<proteinExistence type="predicted"/>
<name>A0AC59YCV0_RANTA</name>
<evidence type="ECO:0000313" key="2">
    <source>
        <dbReference type="Proteomes" id="UP001162501"/>
    </source>
</evidence>
<sequence length="139" mass="15436">MRSAGGGPSVAEGCSARRGHRREPRGLHTQEAGARVPHFLSLPEGRRKQATMWERDLETPASLGGLCYLMSSFLTDTKHPLKTSTGRSPRPSDVWAGSFLSSFPLINSATPKFLTHQAWPLVPKLQRLRRRSRLRHGSP</sequence>
<dbReference type="EMBL" id="OX596096">
    <property type="protein sequence ID" value="CAM9578380.1"/>
    <property type="molecule type" value="Genomic_DNA"/>
</dbReference>
<protein>
    <submittedName>
        <fullName evidence="1">Uncharacterized protein</fullName>
    </submittedName>
</protein>
<reference evidence="1" key="1">
    <citation type="submission" date="2023-05" db="EMBL/GenBank/DDBJ databases">
        <authorList>
            <consortium name="ELIXIR-Norway"/>
        </authorList>
    </citation>
    <scope>NUCLEOTIDE SEQUENCE</scope>
</reference>
<organism evidence="1 2">
    <name type="scientific">Rangifer tarandus platyrhynchus</name>
    <name type="common">Svalbard reindeer</name>
    <dbReference type="NCBI Taxonomy" id="3082113"/>
    <lineage>
        <taxon>Eukaryota</taxon>
        <taxon>Metazoa</taxon>
        <taxon>Chordata</taxon>
        <taxon>Craniata</taxon>
        <taxon>Vertebrata</taxon>
        <taxon>Euteleostomi</taxon>
        <taxon>Mammalia</taxon>
        <taxon>Eutheria</taxon>
        <taxon>Laurasiatheria</taxon>
        <taxon>Artiodactyla</taxon>
        <taxon>Ruminantia</taxon>
        <taxon>Pecora</taxon>
        <taxon>Cervidae</taxon>
        <taxon>Odocoileinae</taxon>
        <taxon>Rangifer</taxon>
    </lineage>
</organism>
<gene>
    <name evidence="1" type="ORF">MRATA1EN22A_LOCUS4512</name>
</gene>
<reference evidence="1" key="2">
    <citation type="submission" date="2025-03" db="EMBL/GenBank/DDBJ databases">
        <authorList>
            <consortium name="ELIXIR-Norway"/>
            <consortium name="Elixir Norway"/>
        </authorList>
    </citation>
    <scope>NUCLEOTIDE SEQUENCE</scope>
</reference>
<evidence type="ECO:0000313" key="1">
    <source>
        <dbReference type="EMBL" id="CAM9578380.1"/>
    </source>
</evidence>
<accession>A0AC59YCV0</accession>
<dbReference type="Proteomes" id="UP001162501">
    <property type="component" value="Chromosome 12"/>
</dbReference>